<evidence type="ECO:0000256" key="6">
    <source>
        <dbReference type="ARBA" id="ARBA00023186"/>
    </source>
</evidence>
<comment type="subcellular location">
    <subcellularLocation>
        <location evidence="2">Cytoplasm</location>
    </subcellularLocation>
</comment>
<dbReference type="Gene3D" id="3.10.50.40">
    <property type="match status" value="1"/>
</dbReference>
<dbReference type="PANTHER" id="PTHR47861">
    <property type="entry name" value="FKBP-TYPE PEPTIDYL-PROLYL CIS-TRANS ISOMERASE SLYD"/>
    <property type="match status" value="1"/>
</dbReference>
<keyword evidence="5 9" id="KW-0697">Rotamase</keyword>
<dbReference type="InterPro" id="IPR001179">
    <property type="entry name" value="PPIase_FKBP_dom"/>
</dbReference>
<dbReference type="Proteomes" id="UP000653472">
    <property type="component" value="Unassembled WGS sequence"/>
</dbReference>
<dbReference type="SUPFAM" id="SSF54534">
    <property type="entry name" value="FKBP-like"/>
    <property type="match status" value="1"/>
</dbReference>
<name>A0A969W5J6_9GAMM</name>
<evidence type="ECO:0000256" key="8">
    <source>
        <dbReference type="ARBA" id="ARBA00037071"/>
    </source>
</evidence>
<evidence type="ECO:0000256" key="5">
    <source>
        <dbReference type="ARBA" id="ARBA00023110"/>
    </source>
</evidence>
<dbReference type="PANTHER" id="PTHR47861:SF3">
    <property type="entry name" value="FKBP-TYPE PEPTIDYL-PROLYL CIS-TRANS ISOMERASE SLYD"/>
    <property type="match status" value="1"/>
</dbReference>
<keyword evidence="4" id="KW-0963">Cytoplasm</keyword>
<comment type="caution">
    <text evidence="12">The sequence shown here is derived from an EMBL/GenBank/DDBJ whole genome shotgun (WGS) entry which is preliminary data.</text>
</comment>
<dbReference type="PROSITE" id="PS50059">
    <property type="entry name" value="FKBP_PPIASE"/>
    <property type="match status" value="1"/>
</dbReference>
<dbReference type="InterPro" id="IPR046357">
    <property type="entry name" value="PPIase_dom_sf"/>
</dbReference>
<dbReference type="EC" id="5.2.1.8" evidence="10"/>
<reference evidence="12" key="1">
    <citation type="submission" date="2020-03" db="EMBL/GenBank/DDBJ databases">
        <title>Solimonas marina sp. nov., isolated from deep seawater of the Pacific Ocean.</title>
        <authorList>
            <person name="Liu X."/>
            <person name="Lai Q."/>
            <person name="Sun F."/>
            <person name="Gai Y."/>
            <person name="Li G."/>
            <person name="Shao Z."/>
        </authorList>
    </citation>
    <scope>NUCLEOTIDE SEQUENCE</scope>
    <source>
        <strain evidence="12">C16B3</strain>
    </source>
</reference>
<evidence type="ECO:0000256" key="3">
    <source>
        <dbReference type="ARBA" id="ARBA00006577"/>
    </source>
</evidence>
<protein>
    <recommendedName>
        <fullName evidence="10">Peptidyl-prolyl cis-trans isomerase</fullName>
        <ecNumber evidence="10">5.2.1.8</ecNumber>
    </recommendedName>
</protein>
<keyword evidence="6" id="KW-0143">Chaperone</keyword>
<evidence type="ECO:0000256" key="7">
    <source>
        <dbReference type="ARBA" id="ARBA00023235"/>
    </source>
</evidence>
<dbReference type="EMBL" id="JAAVXB010000001">
    <property type="protein sequence ID" value="NKF21071.1"/>
    <property type="molecule type" value="Genomic_DNA"/>
</dbReference>
<dbReference type="AlphaFoldDB" id="A0A969W5J6"/>
<evidence type="ECO:0000313" key="12">
    <source>
        <dbReference type="EMBL" id="NKF21071.1"/>
    </source>
</evidence>
<comment type="catalytic activity">
    <reaction evidence="1 9 10">
        <text>[protein]-peptidylproline (omega=180) = [protein]-peptidylproline (omega=0)</text>
        <dbReference type="Rhea" id="RHEA:16237"/>
        <dbReference type="Rhea" id="RHEA-COMP:10747"/>
        <dbReference type="Rhea" id="RHEA-COMP:10748"/>
        <dbReference type="ChEBI" id="CHEBI:83833"/>
        <dbReference type="ChEBI" id="CHEBI:83834"/>
        <dbReference type="EC" id="5.2.1.8"/>
    </reaction>
</comment>
<evidence type="ECO:0000256" key="10">
    <source>
        <dbReference type="RuleBase" id="RU003915"/>
    </source>
</evidence>
<dbReference type="GO" id="GO:0042026">
    <property type="term" value="P:protein refolding"/>
    <property type="evidence" value="ECO:0007669"/>
    <property type="project" value="UniProtKB-ARBA"/>
</dbReference>
<evidence type="ECO:0000256" key="4">
    <source>
        <dbReference type="ARBA" id="ARBA00022490"/>
    </source>
</evidence>
<keyword evidence="7 9" id="KW-0413">Isomerase</keyword>
<accession>A0A969W5J6</accession>
<evidence type="ECO:0000256" key="9">
    <source>
        <dbReference type="PROSITE-ProRule" id="PRU00277"/>
    </source>
</evidence>
<dbReference type="RefSeq" id="WP_168146314.1">
    <property type="nucleotide sequence ID" value="NZ_JAAVXB010000001.1"/>
</dbReference>
<feature type="domain" description="PPIase FKBP-type" evidence="11">
    <location>
        <begin position="6"/>
        <end position="83"/>
    </location>
</feature>
<evidence type="ECO:0000313" key="13">
    <source>
        <dbReference type="Proteomes" id="UP000653472"/>
    </source>
</evidence>
<proteinExistence type="inferred from homology"/>
<evidence type="ECO:0000259" key="11">
    <source>
        <dbReference type="PROSITE" id="PS50059"/>
    </source>
</evidence>
<dbReference type="GO" id="GO:0005737">
    <property type="term" value="C:cytoplasm"/>
    <property type="evidence" value="ECO:0007669"/>
    <property type="project" value="UniProtKB-SubCell"/>
</dbReference>
<comment type="similarity">
    <text evidence="3 10">Belongs to the FKBP-type PPIase family.</text>
</comment>
<dbReference type="Pfam" id="PF00254">
    <property type="entry name" value="FKBP_C"/>
    <property type="match status" value="1"/>
</dbReference>
<organism evidence="12 13">
    <name type="scientific">Solimonas marina</name>
    <dbReference type="NCBI Taxonomy" id="2714601"/>
    <lineage>
        <taxon>Bacteria</taxon>
        <taxon>Pseudomonadati</taxon>
        <taxon>Pseudomonadota</taxon>
        <taxon>Gammaproteobacteria</taxon>
        <taxon>Nevskiales</taxon>
        <taxon>Nevskiaceae</taxon>
        <taxon>Solimonas</taxon>
    </lineage>
</organism>
<comment type="function">
    <text evidence="8">Also involved in hydrogenase metallocenter assembly, probably by participating in the nickel insertion step. This function in hydrogenase biosynthesis requires chaperone activity and the presence of the metal-binding domain, but not PPIase activity.</text>
</comment>
<evidence type="ECO:0000256" key="2">
    <source>
        <dbReference type="ARBA" id="ARBA00004496"/>
    </source>
</evidence>
<keyword evidence="13" id="KW-1185">Reference proteome</keyword>
<dbReference type="GO" id="GO:0003755">
    <property type="term" value="F:peptidyl-prolyl cis-trans isomerase activity"/>
    <property type="evidence" value="ECO:0007669"/>
    <property type="project" value="UniProtKB-UniRule"/>
</dbReference>
<sequence length="160" mass="17029">MEIADQRVVSMHYTLTNDKGEVIDSSQGNEPLAYLHGAGNIIPGLEKALAGKQAGDKLTVKIAPADGYGERNDALIQQVPRRAFQGVDDIKPGMRFNAQGPQGPVQVTVTRVAGDMVTIDGNHPLAGEALNFDVEVTEVRAASAEEMQHGHVHGPGGHHH</sequence>
<evidence type="ECO:0000256" key="1">
    <source>
        <dbReference type="ARBA" id="ARBA00000971"/>
    </source>
</evidence>
<gene>
    <name evidence="12" type="ORF">G7Y82_02000</name>
</gene>